<keyword evidence="2" id="KW-0812">Transmembrane</keyword>
<name>A0ABT8RDH4_9BACT</name>
<keyword evidence="2" id="KW-1133">Transmembrane helix</keyword>
<evidence type="ECO:0000256" key="2">
    <source>
        <dbReference type="SAM" id="Phobius"/>
    </source>
</evidence>
<feature type="domain" description="GAF" evidence="3">
    <location>
        <begin position="329"/>
        <end position="474"/>
    </location>
</feature>
<gene>
    <name evidence="4" type="ORF">Q0590_28000</name>
</gene>
<sequence>MHLLTKVKNNIVVFSAFLIILLVTCNAGLIFYNKGITEQMAAIKSQTDQVKKLNSLIWDDIIRNFDVGLRGYALTKDASLLSPYKEAVAKYPAYFERLDSLLNVQQYPHRNELTSIWNAYNDYVKVCDNMVALARQDSMVLFNQELMKDRGKAIWLLYEQYTLKLTAFEDQLYMVAVTDYQASNTRTAYLQVLLLLIVIPTLLFMTVRIRRDTKERKKLFEELEVNNQTYLFNPGQQTHAFSEREVINHSIINFKKAASFISQISQGNYQVNWDGLTDANHSLNQTNLAGELVQMREKMKLIKQQDEKRLWSTEGLSLLSEILRSHHHQLQELCEQVVIFVVKYLKAQQGGLFLLREEEQPYLELMSCYAFNRKKFIEKRVQLGEGLVGQAYREGDTLLITEVPQGYTTITSGLGDATPTCLLLVPMQYNGQVIAVIELAAFDKFDSYQVEWLEKVSEITASTLISVKTSDRTQQLLEQFKAQTEQMRAQEEELRQNMEEMEATQEQMRRKEKELERRQAEIKQ</sequence>
<dbReference type="InterPro" id="IPR003018">
    <property type="entry name" value="GAF"/>
</dbReference>
<dbReference type="Proteomes" id="UP001168528">
    <property type="component" value="Unassembled WGS sequence"/>
</dbReference>
<feature type="compositionally biased region" description="Basic and acidic residues" evidence="1">
    <location>
        <begin position="507"/>
        <end position="524"/>
    </location>
</feature>
<accession>A0ABT8RDH4</accession>
<reference evidence="4" key="1">
    <citation type="submission" date="2023-07" db="EMBL/GenBank/DDBJ databases">
        <title>The genome sequence of Rhodocytophaga aerolata KACC 12507.</title>
        <authorList>
            <person name="Zhang X."/>
        </authorList>
    </citation>
    <scope>NUCLEOTIDE SEQUENCE</scope>
    <source>
        <strain evidence="4">KACC 12507</strain>
    </source>
</reference>
<dbReference type="Pfam" id="PF13185">
    <property type="entry name" value="GAF_2"/>
    <property type="match status" value="1"/>
</dbReference>
<dbReference type="RefSeq" id="WP_302040959.1">
    <property type="nucleotide sequence ID" value="NZ_JAUKPO010000026.1"/>
</dbReference>
<dbReference type="InterPro" id="IPR007891">
    <property type="entry name" value="CHASE3"/>
</dbReference>
<organism evidence="4 5">
    <name type="scientific">Rhodocytophaga aerolata</name>
    <dbReference type="NCBI Taxonomy" id="455078"/>
    <lineage>
        <taxon>Bacteria</taxon>
        <taxon>Pseudomonadati</taxon>
        <taxon>Bacteroidota</taxon>
        <taxon>Cytophagia</taxon>
        <taxon>Cytophagales</taxon>
        <taxon>Rhodocytophagaceae</taxon>
        <taxon>Rhodocytophaga</taxon>
    </lineage>
</organism>
<keyword evidence="2" id="KW-0472">Membrane</keyword>
<dbReference type="Pfam" id="PF05227">
    <property type="entry name" value="CHASE3"/>
    <property type="match status" value="1"/>
</dbReference>
<dbReference type="SUPFAM" id="SSF55781">
    <property type="entry name" value="GAF domain-like"/>
    <property type="match status" value="1"/>
</dbReference>
<feature type="transmembrane region" description="Helical" evidence="2">
    <location>
        <begin position="188"/>
        <end position="209"/>
    </location>
</feature>
<evidence type="ECO:0000259" key="3">
    <source>
        <dbReference type="SMART" id="SM00065"/>
    </source>
</evidence>
<dbReference type="InterPro" id="IPR029016">
    <property type="entry name" value="GAF-like_dom_sf"/>
</dbReference>
<evidence type="ECO:0000256" key="1">
    <source>
        <dbReference type="SAM" id="MobiDB-lite"/>
    </source>
</evidence>
<feature type="region of interest" description="Disordered" evidence="1">
    <location>
        <begin position="487"/>
        <end position="524"/>
    </location>
</feature>
<feature type="compositionally biased region" description="Basic and acidic residues" evidence="1">
    <location>
        <begin position="488"/>
        <end position="498"/>
    </location>
</feature>
<dbReference type="EMBL" id="JAUKPO010000026">
    <property type="protein sequence ID" value="MDO1450156.1"/>
    <property type="molecule type" value="Genomic_DNA"/>
</dbReference>
<protein>
    <submittedName>
        <fullName evidence="4">CHASE3 domain-containing protein</fullName>
    </submittedName>
</protein>
<evidence type="ECO:0000313" key="4">
    <source>
        <dbReference type="EMBL" id="MDO1450156.1"/>
    </source>
</evidence>
<dbReference type="Gene3D" id="3.30.450.40">
    <property type="match status" value="1"/>
</dbReference>
<proteinExistence type="predicted"/>
<dbReference type="SMART" id="SM00065">
    <property type="entry name" value="GAF"/>
    <property type="match status" value="1"/>
</dbReference>
<comment type="caution">
    <text evidence="4">The sequence shown here is derived from an EMBL/GenBank/DDBJ whole genome shotgun (WGS) entry which is preliminary data.</text>
</comment>
<evidence type="ECO:0000313" key="5">
    <source>
        <dbReference type="Proteomes" id="UP001168528"/>
    </source>
</evidence>
<keyword evidence="5" id="KW-1185">Reference proteome</keyword>